<evidence type="ECO:0000313" key="1">
    <source>
        <dbReference type="EMBL" id="TDX52103.1"/>
    </source>
</evidence>
<accession>A0A4R8GZL5</accession>
<dbReference type="STRING" id="926561.GCA_000379025_02530"/>
<dbReference type="RefSeq" id="WP_134115978.1">
    <property type="nucleotide sequence ID" value="NZ_SOEG01000008.1"/>
</dbReference>
<sequence>MNAKVNIESIKEDLGTQLTAQLDISLDEMSIHGRQISFDNPAKLDLTVINSNDQYIITGKAELLVELPCSRCLEVFSMPLEFDFDFQVDKSVVDNDHIDLSQEILDGIRLHLPMKAACSEDCKGLCPSCGINLNEEECDCIMHKVDPRLAKLSKLLDKKSK</sequence>
<dbReference type="Pfam" id="PF02620">
    <property type="entry name" value="YceD"/>
    <property type="match status" value="1"/>
</dbReference>
<organism evidence="1 2">
    <name type="scientific">Orenia marismortui</name>
    <dbReference type="NCBI Taxonomy" id="46469"/>
    <lineage>
        <taxon>Bacteria</taxon>
        <taxon>Bacillati</taxon>
        <taxon>Bacillota</taxon>
        <taxon>Clostridia</taxon>
        <taxon>Halanaerobiales</taxon>
        <taxon>Halobacteroidaceae</taxon>
        <taxon>Orenia</taxon>
    </lineage>
</organism>
<protein>
    <recommendedName>
        <fullName evidence="3">DUF177 domain-containing protein</fullName>
    </recommendedName>
</protein>
<gene>
    <name evidence="1" type="ORF">C7959_10825</name>
</gene>
<dbReference type="PANTHER" id="PTHR34374:SF1">
    <property type="entry name" value="LARGE RIBOSOMAL RNA SUBUNIT ACCUMULATION PROTEIN YCED HOMOLOG 1, CHLOROPLASTIC"/>
    <property type="match status" value="1"/>
</dbReference>
<dbReference type="EMBL" id="SOEG01000008">
    <property type="protein sequence ID" value="TDX52103.1"/>
    <property type="molecule type" value="Genomic_DNA"/>
</dbReference>
<proteinExistence type="predicted"/>
<dbReference type="AlphaFoldDB" id="A0A4R8GZL5"/>
<keyword evidence="2" id="KW-1185">Reference proteome</keyword>
<evidence type="ECO:0000313" key="2">
    <source>
        <dbReference type="Proteomes" id="UP000295832"/>
    </source>
</evidence>
<evidence type="ECO:0008006" key="3">
    <source>
        <dbReference type="Google" id="ProtNLM"/>
    </source>
</evidence>
<reference evidence="1 2" key="1">
    <citation type="submission" date="2019-03" db="EMBL/GenBank/DDBJ databases">
        <title>Subsurface microbial communities from deep shales in Ohio and West Virginia, USA.</title>
        <authorList>
            <person name="Wrighton K."/>
        </authorList>
    </citation>
    <scope>NUCLEOTIDE SEQUENCE [LARGE SCALE GENOMIC DNA]</scope>
    <source>
        <strain evidence="1 2">MSL 6dP</strain>
    </source>
</reference>
<comment type="caution">
    <text evidence="1">The sequence shown here is derived from an EMBL/GenBank/DDBJ whole genome shotgun (WGS) entry which is preliminary data.</text>
</comment>
<name>A0A4R8GZL5_9FIRM</name>
<dbReference type="InterPro" id="IPR003772">
    <property type="entry name" value="YceD"/>
</dbReference>
<dbReference type="Proteomes" id="UP000295832">
    <property type="component" value="Unassembled WGS sequence"/>
</dbReference>
<dbReference type="PANTHER" id="PTHR34374">
    <property type="entry name" value="LARGE RIBOSOMAL RNA SUBUNIT ACCUMULATION PROTEIN YCED HOMOLOG 1, CHLOROPLASTIC"/>
    <property type="match status" value="1"/>
</dbReference>